<dbReference type="EMBL" id="UOGD01000189">
    <property type="protein sequence ID" value="VAX21182.1"/>
    <property type="molecule type" value="Genomic_DNA"/>
</dbReference>
<dbReference type="InterPro" id="IPR013078">
    <property type="entry name" value="His_Pase_superF_clade-1"/>
</dbReference>
<proteinExistence type="predicted"/>
<accession>A0A3B1BZD8</accession>
<dbReference type="CDD" id="cd07067">
    <property type="entry name" value="HP_PGM_like"/>
    <property type="match status" value="1"/>
</dbReference>
<organism evidence="1">
    <name type="scientific">hydrothermal vent metagenome</name>
    <dbReference type="NCBI Taxonomy" id="652676"/>
    <lineage>
        <taxon>unclassified sequences</taxon>
        <taxon>metagenomes</taxon>
        <taxon>ecological metagenomes</taxon>
    </lineage>
</organism>
<sequence length="150" mass="17123">MRNYDHFPLKTNEVNINPKDWDICYASTLNRACETAKTIYQGEIISTDLIIEVPLTAFMKTNIHFPSMVWHVGGRIAWLFSSNTQKEDISGTKQRISAFMKIIEESGHKNILVVSHGFFMKVFAGQLKNQGFTGTIDFAPQNGKLYLFEK</sequence>
<gene>
    <name evidence="1" type="ORF">MNBD_IGNAVI01-2418</name>
</gene>
<name>A0A3B1BZD8_9ZZZZ</name>
<dbReference type="Gene3D" id="3.40.50.1240">
    <property type="entry name" value="Phosphoglycerate mutase-like"/>
    <property type="match status" value="1"/>
</dbReference>
<reference evidence="1" key="1">
    <citation type="submission" date="2018-06" db="EMBL/GenBank/DDBJ databases">
        <authorList>
            <person name="Zhirakovskaya E."/>
        </authorList>
    </citation>
    <scope>NUCLEOTIDE SEQUENCE</scope>
</reference>
<dbReference type="AlphaFoldDB" id="A0A3B1BZD8"/>
<protein>
    <recommendedName>
        <fullName evidence="2">Phosphoglycerate mutase</fullName>
    </recommendedName>
</protein>
<evidence type="ECO:0000313" key="1">
    <source>
        <dbReference type="EMBL" id="VAX21182.1"/>
    </source>
</evidence>
<dbReference type="Pfam" id="PF00300">
    <property type="entry name" value="His_Phos_1"/>
    <property type="match status" value="1"/>
</dbReference>
<evidence type="ECO:0008006" key="2">
    <source>
        <dbReference type="Google" id="ProtNLM"/>
    </source>
</evidence>
<dbReference type="SUPFAM" id="SSF53254">
    <property type="entry name" value="Phosphoglycerate mutase-like"/>
    <property type="match status" value="1"/>
</dbReference>
<dbReference type="InterPro" id="IPR029033">
    <property type="entry name" value="His_PPase_superfam"/>
</dbReference>